<accession>A0A1A0VN37</accession>
<evidence type="ECO:0000313" key="1">
    <source>
        <dbReference type="EMBL" id="OBB84667.1"/>
    </source>
</evidence>
<gene>
    <name evidence="1" type="ORF">A5779_05745</name>
</gene>
<dbReference type="Proteomes" id="UP000094008">
    <property type="component" value="Unassembled WGS sequence"/>
</dbReference>
<dbReference type="EMBL" id="LZSY01000158">
    <property type="protein sequence ID" value="OBB84667.1"/>
    <property type="molecule type" value="Genomic_DNA"/>
</dbReference>
<evidence type="ECO:0000313" key="2">
    <source>
        <dbReference type="Proteomes" id="UP000094008"/>
    </source>
</evidence>
<sequence length="249" mass="27379">MTHRDGVLLDSASVDSLADAVAALNPKPRERRWTSLSLCIADAVWSIGADYDAVVVPVVRKLAANMGVHHPTVPARQPIGTDPLPLTRLIALTVDELTGLTNRQRTSTRNGILKSEAVLRHARVFVVHGVVGLPDAVGLFTDTARFTAIDDALRAIPGEGGHGVRRNYLWMLIGDDDLIKPDRMVLRWLAYHGVDVDPVGARDVIAALVSAVGARLERDVTAWEIDHAIWDAGRQLWFKRSRRRTERSS</sequence>
<dbReference type="AlphaFoldDB" id="A0A1A0VN37"/>
<comment type="caution">
    <text evidence="1">The sequence shown here is derived from an EMBL/GenBank/DDBJ whole genome shotgun (WGS) entry which is preliminary data.</text>
</comment>
<proteinExistence type="predicted"/>
<dbReference type="RefSeq" id="WP_064886387.1">
    <property type="nucleotide sequence ID" value="NZ_LZSY01000158.1"/>
</dbReference>
<name>A0A1A0VN37_MYCPR</name>
<organism evidence="1 2">
    <name type="scientific">Mycolicibacterium peregrinum</name>
    <name type="common">Mycobacterium peregrinum</name>
    <dbReference type="NCBI Taxonomy" id="43304"/>
    <lineage>
        <taxon>Bacteria</taxon>
        <taxon>Bacillati</taxon>
        <taxon>Actinomycetota</taxon>
        <taxon>Actinomycetes</taxon>
        <taxon>Mycobacteriales</taxon>
        <taxon>Mycobacteriaceae</taxon>
        <taxon>Mycolicibacterium</taxon>
    </lineage>
</organism>
<protein>
    <submittedName>
        <fullName evidence="1">Uncharacterized protein</fullName>
    </submittedName>
</protein>
<reference evidence="2" key="1">
    <citation type="submission" date="2016-06" db="EMBL/GenBank/DDBJ databases">
        <authorList>
            <person name="Sutton G."/>
            <person name="Brinkac L."/>
            <person name="Sanka R."/>
            <person name="Adams M."/>
            <person name="Lau E."/>
            <person name="Mehaffy C."/>
            <person name="Tameris M."/>
            <person name="Hatherill M."/>
            <person name="Hanekom W."/>
            <person name="Mahomed H."/>
            <person name="Mcshane H."/>
        </authorList>
    </citation>
    <scope>NUCLEOTIDE SEQUENCE [LARGE SCALE GENOMIC DNA]</scope>
    <source>
        <strain evidence="2">852002-10433_SCH5171157</strain>
    </source>
</reference>